<name>A0A8E2DYU9_9PEZI</name>
<dbReference type="Pfam" id="PF26082">
    <property type="entry name" value="zf-C2H2_AcuF"/>
    <property type="match status" value="1"/>
</dbReference>
<accession>A0A8E2DYU9</accession>
<dbReference type="InterPro" id="IPR058925">
    <property type="entry name" value="zf-C2H2_AcuF"/>
</dbReference>
<dbReference type="PANTHER" id="PTHR35391">
    <property type="entry name" value="C2H2-TYPE DOMAIN-CONTAINING PROTEIN-RELATED"/>
    <property type="match status" value="1"/>
</dbReference>
<protein>
    <recommendedName>
        <fullName evidence="1">Oxidoreductase acuF-like C2H2 type zinc-finger domain-containing protein</fullName>
    </recommendedName>
</protein>
<evidence type="ECO:0000313" key="3">
    <source>
        <dbReference type="Proteomes" id="UP000250266"/>
    </source>
</evidence>
<proteinExistence type="predicted"/>
<reference evidence="2 3" key="1">
    <citation type="journal article" date="2016" name="Nat. Commun.">
        <title>Ectomycorrhizal ecology is imprinted in the genome of the dominant symbiotic fungus Cenococcum geophilum.</title>
        <authorList>
            <consortium name="DOE Joint Genome Institute"/>
            <person name="Peter M."/>
            <person name="Kohler A."/>
            <person name="Ohm R.A."/>
            <person name="Kuo A."/>
            <person name="Krutzmann J."/>
            <person name="Morin E."/>
            <person name="Arend M."/>
            <person name="Barry K.W."/>
            <person name="Binder M."/>
            <person name="Choi C."/>
            <person name="Clum A."/>
            <person name="Copeland A."/>
            <person name="Grisel N."/>
            <person name="Haridas S."/>
            <person name="Kipfer T."/>
            <person name="LaButti K."/>
            <person name="Lindquist E."/>
            <person name="Lipzen A."/>
            <person name="Maire R."/>
            <person name="Meier B."/>
            <person name="Mihaltcheva S."/>
            <person name="Molinier V."/>
            <person name="Murat C."/>
            <person name="Poggeler S."/>
            <person name="Quandt C.A."/>
            <person name="Sperisen C."/>
            <person name="Tritt A."/>
            <person name="Tisserant E."/>
            <person name="Crous P.W."/>
            <person name="Henrissat B."/>
            <person name="Nehls U."/>
            <person name="Egli S."/>
            <person name="Spatafora J.W."/>
            <person name="Grigoriev I.V."/>
            <person name="Martin F.M."/>
        </authorList>
    </citation>
    <scope>NUCLEOTIDE SEQUENCE [LARGE SCALE GENOMIC DNA]</scope>
    <source>
        <strain evidence="2 3">CBS 459.81</strain>
    </source>
</reference>
<gene>
    <name evidence="2" type="ORF">K432DRAFT_311161</name>
</gene>
<keyword evidence="3" id="KW-1185">Reference proteome</keyword>
<sequence length="514" mass="57077">MEYPSHATDGLSNSDFVEAWQQSSNAVVPEIGTVGRFFESLIKMFSMLLDQLKGDSMLSLDDRASLKNSFDILRLWGHGFDASRGELDKLLEHSTESKDLTISLLISIGDIVSEIPRSLSMTQELKQIIVRNSGYLSTLDEAKYALSSEYEMDDSSSDTDLPNSDQALNQTRENLKDLRTYLDCLNDLNTVIETAIVDRDQDGQVKVFAERVGYHFYADLITARFPSVNSALARHLGQANWARYQRIHKQHTEGNLVDLVQEKAVSLLSGTKFHDSALGSSRPNKTLYASTLVSFGTTSAGGSHSKLPPLSEEAKKGKAFICDGCGKPVRIQSTREWKEHIFQDLVPYNCVFSRCGYGPIPFPDQQAWIDHLGSNHGLQPEWNSRQCSFCEDAIGPGRFLITTHLARHLEEIALAAIPRGTDSKVNSEIGSNDSDVDVAELSDSISDNLSLGSTETRYTGQVDAISRPDINIEFAPLRRQVSFEPRKLNGPDSALSPFDRSKFSISILLSNHLY</sequence>
<dbReference type="Proteomes" id="UP000250266">
    <property type="component" value="Unassembled WGS sequence"/>
</dbReference>
<organism evidence="2 3">
    <name type="scientific">Lepidopterella palustris CBS 459.81</name>
    <dbReference type="NCBI Taxonomy" id="1314670"/>
    <lineage>
        <taxon>Eukaryota</taxon>
        <taxon>Fungi</taxon>
        <taxon>Dikarya</taxon>
        <taxon>Ascomycota</taxon>
        <taxon>Pezizomycotina</taxon>
        <taxon>Dothideomycetes</taxon>
        <taxon>Pleosporomycetidae</taxon>
        <taxon>Mytilinidiales</taxon>
        <taxon>Argynnaceae</taxon>
        <taxon>Lepidopterella</taxon>
    </lineage>
</organism>
<feature type="domain" description="Oxidoreductase acuF-like C2H2 type zinc-finger" evidence="1">
    <location>
        <begin position="317"/>
        <end position="345"/>
    </location>
</feature>
<evidence type="ECO:0000259" key="1">
    <source>
        <dbReference type="Pfam" id="PF26082"/>
    </source>
</evidence>
<dbReference type="OrthoDB" id="20872at2759"/>
<dbReference type="AlphaFoldDB" id="A0A8E2DYU9"/>
<dbReference type="EMBL" id="KV745527">
    <property type="protein sequence ID" value="OCK74226.1"/>
    <property type="molecule type" value="Genomic_DNA"/>
</dbReference>
<evidence type="ECO:0000313" key="2">
    <source>
        <dbReference type="EMBL" id="OCK74226.1"/>
    </source>
</evidence>
<dbReference type="PANTHER" id="PTHR35391:SF5">
    <property type="entry name" value="DUF6590 DOMAIN-CONTAINING PROTEIN"/>
    <property type="match status" value="1"/>
</dbReference>